<gene>
    <name evidence="3" type="ORF">GCM10010421_19890</name>
</gene>
<feature type="region of interest" description="Disordered" evidence="1">
    <location>
        <begin position="1"/>
        <end position="64"/>
    </location>
</feature>
<protein>
    <recommendedName>
        <fullName evidence="5">Secreted protein</fullName>
    </recommendedName>
</protein>
<evidence type="ECO:0000313" key="3">
    <source>
        <dbReference type="EMBL" id="GAA2431375.1"/>
    </source>
</evidence>
<evidence type="ECO:0000313" key="4">
    <source>
        <dbReference type="Proteomes" id="UP001500460"/>
    </source>
</evidence>
<evidence type="ECO:0008006" key="5">
    <source>
        <dbReference type="Google" id="ProtNLM"/>
    </source>
</evidence>
<dbReference type="EMBL" id="BAAATK010000009">
    <property type="protein sequence ID" value="GAA2431375.1"/>
    <property type="molecule type" value="Genomic_DNA"/>
</dbReference>
<accession>A0ABP5WQB1</accession>
<keyword evidence="4" id="KW-1185">Reference proteome</keyword>
<evidence type="ECO:0000256" key="2">
    <source>
        <dbReference type="SAM" id="Phobius"/>
    </source>
</evidence>
<evidence type="ECO:0000256" key="1">
    <source>
        <dbReference type="SAM" id="MobiDB-lite"/>
    </source>
</evidence>
<organism evidence="3 4">
    <name type="scientific">Streptomyces glaucus</name>
    <dbReference type="NCBI Taxonomy" id="284029"/>
    <lineage>
        <taxon>Bacteria</taxon>
        <taxon>Bacillati</taxon>
        <taxon>Actinomycetota</taxon>
        <taxon>Actinomycetes</taxon>
        <taxon>Kitasatosporales</taxon>
        <taxon>Streptomycetaceae</taxon>
        <taxon>Streptomyces</taxon>
    </lineage>
</organism>
<sequence length="105" mass="10478">MTRPGRPVTVTRPGVRGVSCTPHRALPTDGRSAGVSRITACGAGQPTGVPTALDRATQKGSSSMRTARRIATVLTATAAMIGACAVQASAVAIEAAGVVLELPAL</sequence>
<dbReference type="Proteomes" id="UP001500460">
    <property type="component" value="Unassembled WGS sequence"/>
</dbReference>
<comment type="caution">
    <text evidence="3">The sequence shown here is derived from an EMBL/GenBank/DDBJ whole genome shotgun (WGS) entry which is preliminary data.</text>
</comment>
<keyword evidence="2" id="KW-0812">Transmembrane</keyword>
<keyword evidence="2" id="KW-1133">Transmembrane helix</keyword>
<feature type="transmembrane region" description="Helical" evidence="2">
    <location>
        <begin position="70"/>
        <end position="93"/>
    </location>
</feature>
<name>A0ABP5WQB1_9ACTN</name>
<keyword evidence="2" id="KW-0472">Membrane</keyword>
<proteinExistence type="predicted"/>
<reference evidence="4" key="1">
    <citation type="journal article" date="2019" name="Int. J. Syst. Evol. Microbiol.">
        <title>The Global Catalogue of Microorganisms (GCM) 10K type strain sequencing project: providing services to taxonomists for standard genome sequencing and annotation.</title>
        <authorList>
            <consortium name="The Broad Institute Genomics Platform"/>
            <consortium name="The Broad Institute Genome Sequencing Center for Infectious Disease"/>
            <person name="Wu L."/>
            <person name="Ma J."/>
        </authorList>
    </citation>
    <scope>NUCLEOTIDE SEQUENCE [LARGE SCALE GENOMIC DNA]</scope>
    <source>
        <strain evidence="4">JCM 6922</strain>
    </source>
</reference>